<dbReference type="PATRIC" id="fig|795797.19.peg.1369"/>
<dbReference type="PANTHER" id="PTHR33452">
    <property type="entry name" value="OXIDOREDUCTASE CATD-RELATED"/>
    <property type="match status" value="1"/>
</dbReference>
<evidence type="ECO:0000256" key="6">
    <source>
        <dbReference type="SAM" id="Phobius"/>
    </source>
</evidence>
<evidence type="ECO:0000256" key="3">
    <source>
        <dbReference type="ARBA" id="ARBA00022692"/>
    </source>
</evidence>
<proteinExistence type="predicted"/>
<accession>L9VL87</accession>
<organism evidence="7 8">
    <name type="scientific">Halalkalicoccus jeotgali (strain DSM 18796 / CECT 7217 / JCM 14584 / KCTC 4019 / B3)</name>
    <dbReference type="NCBI Taxonomy" id="795797"/>
    <lineage>
        <taxon>Archaea</taxon>
        <taxon>Methanobacteriati</taxon>
        <taxon>Methanobacteriota</taxon>
        <taxon>Stenosarchaea group</taxon>
        <taxon>Halobacteria</taxon>
        <taxon>Halobacteriales</taxon>
        <taxon>Halococcaceae</taxon>
        <taxon>Halalkalicoccus</taxon>
    </lineage>
</organism>
<dbReference type="AlphaFoldDB" id="L9VL87"/>
<feature type="transmembrane region" description="Helical" evidence="6">
    <location>
        <begin position="145"/>
        <end position="163"/>
    </location>
</feature>
<dbReference type="EMBL" id="AOHV01000024">
    <property type="protein sequence ID" value="ELY37965.1"/>
    <property type="molecule type" value="Genomic_DNA"/>
</dbReference>
<reference evidence="7 8" key="1">
    <citation type="journal article" date="2014" name="PLoS Genet.">
        <title>Phylogenetically driven sequencing of extremely halophilic archaea reveals strategies for static and dynamic osmo-response.</title>
        <authorList>
            <person name="Becker E.A."/>
            <person name="Seitzer P.M."/>
            <person name="Tritt A."/>
            <person name="Larsen D."/>
            <person name="Krusor M."/>
            <person name="Yao A.I."/>
            <person name="Wu D."/>
            <person name="Madern D."/>
            <person name="Eisen J.A."/>
            <person name="Darling A.E."/>
            <person name="Facciotti M.T."/>
        </authorList>
    </citation>
    <scope>NUCLEOTIDE SEQUENCE [LARGE SCALE GENOMIC DNA]</scope>
    <source>
        <strain evidence="8">DSM 18796 / CECT 7217 / JCM 14584 / KCTC 4019 / B3</strain>
    </source>
</reference>
<feature type="transmembrane region" description="Helical" evidence="6">
    <location>
        <begin position="89"/>
        <end position="107"/>
    </location>
</feature>
<evidence type="ECO:0000256" key="4">
    <source>
        <dbReference type="ARBA" id="ARBA00022989"/>
    </source>
</evidence>
<keyword evidence="5 6" id="KW-0472">Membrane</keyword>
<evidence type="ECO:0000256" key="2">
    <source>
        <dbReference type="ARBA" id="ARBA00022475"/>
    </source>
</evidence>
<comment type="caution">
    <text evidence="7">The sequence shown here is derived from an EMBL/GenBank/DDBJ whole genome shotgun (WGS) entry which is preliminary data.</text>
</comment>
<protein>
    <recommendedName>
        <fullName evidence="9">DoxX family protein</fullName>
    </recommendedName>
</protein>
<evidence type="ECO:0000256" key="1">
    <source>
        <dbReference type="ARBA" id="ARBA00004651"/>
    </source>
</evidence>
<keyword evidence="2" id="KW-1003">Cell membrane</keyword>
<dbReference type="Pfam" id="PF07681">
    <property type="entry name" value="DoxX"/>
    <property type="match status" value="1"/>
</dbReference>
<dbReference type="InterPro" id="IPR051907">
    <property type="entry name" value="DoxX-like_oxidoreductase"/>
</dbReference>
<keyword evidence="3 6" id="KW-0812">Transmembrane</keyword>
<feature type="transmembrane region" description="Helical" evidence="6">
    <location>
        <begin position="32"/>
        <end position="53"/>
    </location>
</feature>
<dbReference type="InterPro" id="IPR032808">
    <property type="entry name" value="DoxX"/>
</dbReference>
<keyword evidence="8" id="KW-1185">Reference proteome</keyword>
<evidence type="ECO:0008006" key="9">
    <source>
        <dbReference type="Google" id="ProtNLM"/>
    </source>
</evidence>
<comment type="subcellular location">
    <subcellularLocation>
        <location evidence="1">Cell membrane</location>
        <topology evidence="1">Multi-pass membrane protein</topology>
    </subcellularLocation>
</comment>
<dbReference type="PANTHER" id="PTHR33452:SF1">
    <property type="entry name" value="INNER MEMBRANE PROTEIN YPHA-RELATED"/>
    <property type="match status" value="1"/>
</dbReference>
<gene>
    <name evidence="7" type="ORF">C497_07634</name>
</gene>
<dbReference type="Proteomes" id="UP000011645">
    <property type="component" value="Unassembled WGS sequence"/>
</dbReference>
<evidence type="ECO:0000313" key="8">
    <source>
        <dbReference type="Proteomes" id="UP000011645"/>
    </source>
</evidence>
<name>L9VL87_HALJB</name>
<keyword evidence="4 6" id="KW-1133">Transmembrane helix</keyword>
<evidence type="ECO:0000313" key="7">
    <source>
        <dbReference type="EMBL" id="ELY37965.1"/>
    </source>
</evidence>
<sequence>MVVDPETNQDMATNQLEHTVAGITLGGRLHGASVWVVLALRVIAGIAFVQNGLGKVLGGFDAQGYLLGAGASPISGFLAWIAATPPALEAVNVLVAWGELFIGLGLLVGFLTRLAAFSGVFMMVLFYLGNWSIATEGTLVTEPLLYLLVFLALAAFGAGRILGVDRIVENYEVGDQTLIERHPHLGTFLG</sequence>
<feature type="transmembrane region" description="Helical" evidence="6">
    <location>
        <begin position="65"/>
        <end position="83"/>
    </location>
</feature>
<evidence type="ECO:0000256" key="5">
    <source>
        <dbReference type="ARBA" id="ARBA00023136"/>
    </source>
</evidence>
<feature type="transmembrane region" description="Helical" evidence="6">
    <location>
        <begin position="114"/>
        <end position="133"/>
    </location>
</feature>
<dbReference type="GO" id="GO:0005886">
    <property type="term" value="C:plasma membrane"/>
    <property type="evidence" value="ECO:0007669"/>
    <property type="project" value="UniProtKB-SubCell"/>
</dbReference>